<gene>
    <name evidence="2" type="ORF">K432DRAFT_439317</name>
</gene>
<dbReference type="EMBL" id="KV744819">
    <property type="protein sequence ID" value="OCK85449.1"/>
    <property type="molecule type" value="Genomic_DNA"/>
</dbReference>
<evidence type="ECO:0000313" key="3">
    <source>
        <dbReference type="Proteomes" id="UP000250266"/>
    </source>
</evidence>
<keyword evidence="3" id="KW-1185">Reference proteome</keyword>
<dbReference type="AlphaFoldDB" id="A0A8E2EK80"/>
<accession>A0A8E2EK80</accession>
<feature type="region of interest" description="Disordered" evidence="1">
    <location>
        <begin position="58"/>
        <end position="80"/>
    </location>
</feature>
<protein>
    <submittedName>
        <fullName evidence="2">Uncharacterized protein</fullName>
    </submittedName>
</protein>
<dbReference type="Proteomes" id="UP000250266">
    <property type="component" value="Unassembled WGS sequence"/>
</dbReference>
<evidence type="ECO:0000256" key="1">
    <source>
        <dbReference type="SAM" id="MobiDB-lite"/>
    </source>
</evidence>
<organism evidence="2 3">
    <name type="scientific">Lepidopterella palustris CBS 459.81</name>
    <dbReference type="NCBI Taxonomy" id="1314670"/>
    <lineage>
        <taxon>Eukaryota</taxon>
        <taxon>Fungi</taxon>
        <taxon>Dikarya</taxon>
        <taxon>Ascomycota</taxon>
        <taxon>Pezizomycotina</taxon>
        <taxon>Dothideomycetes</taxon>
        <taxon>Pleosporomycetidae</taxon>
        <taxon>Mytilinidiales</taxon>
        <taxon>Argynnaceae</taxon>
        <taxon>Lepidopterella</taxon>
    </lineage>
</organism>
<dbReference type="OrthoDB" id="10261563at2759"/>
<reference evidence="2 3" key="1">
    <citation type="journal article" date="2016" name="Nat. Commun.">
        <title>Ectomycorrhizal ecology is imprinted in the genome of the dominant symbiotic fungus Cenococcum geophilum.</title>
        <authorList>
            <consortium name="DOE Joint Genome Institute"/>
            <person name="Peter M."/>
            <person name="Kohler A."/>
            <person name="Ohm R.A."/>
            <person name="Kuo A."/>
            <person name="Krutzmann J."/>
            <person name="Morin E."/>
            <person name="Arend M."/>
            <person name="Barry K.W."/>
            <person name="Binder M."/>
            <person name="Choi C."/>
            <person name="Clum A."/>
            <person name="Copeland A."/>
            <person name="Grisel N."/>
            <person name="Haridas S."/>
            <person name="Kipfer T."/>
            <person name="LaButti K."/>
            <person name="Lindquist E."/>
            <person name="Lipzen A."/>
            <person name="Maire R."/>
            <person name="Meier B."/>
            <person name="Mihaltcheva S."/>
            <person name="Molinier V."/>
            <person name="Murat C."/>
            <person name="Poggeler S."/>
            <person name="Quandt C.A."/>
            <person name="Sperisen C."/>
            <person name="Tritt A."/>
            <person name="Tisserant E."/>
            <person name="Crous P.W."/>
            <person name="Henrissat B."/>
            <person name="Nehls U."/>
            <person name="Egli S."/>
            <person name="Spatafora J.W."/>
            <person name="Grigoriev I.V."/>
            <person name="Martin F.M."/>
        </authorList>
    </citation>
    <scope>NUCLEOTIDE SEQUENCE [LARGE SCALE GENOMIC DNA]</scope>
    <source>
        <strain evidence="2 3">CBS 459.81</strain>
    </source>
</reference>
<sequence>MTTPPNFQQEVCQQPRTFTSSVAVMRVVPLKPGTIRSSPAKHFGDYLVEGRVPAPPKPVKRFGGRLAEGTGPTLSKPINHPEEPLIEETHTTLSKPTDHAQKRFIKEKAPTLSKSGEPYSLPDPRIDEQIFSMEELTRAGMERFDEFDNYNCILEMDGGEILNAEKLLELESRKDLDRRWTEYVSRRRLGYPRSMIVRSSPSDWDHDDWTKYDYVKEEARVSNLMIKTLAGIPDAAIKLQSEIHAREYARYKLSLFRINCRSHAWKLSKNYTIEADEEPKTFHVQDLIRVDILATLNTFKDLKLVGKSLGYYEQVSPRIHGLLSDRYRAIQEEIRKLQVKSNAPISKNAARNHDFEASEAEKRETRNRLQELGGTLDFLLHHGIDEICFSSDKKRHVDNRGRFLAPRSFPVPKDTDGSDLSSSSKVSDLCLGLEASAVPPATNHVPAWKRLARLSKNDSEQLKSDATPAESFPNVIQKRQKDIIDLPSNSEVTKVQQVIFHSLQVPHALRGTLRYLKHPSINMEIPEISQAIIECVKSMAPIPNSVGDWFLDISDNVVIQRSVDKGTQTFSGHCDSLVKSSDALGGTFYFHGSEPIPERPGPSLRRSRSESSLLRSRLDPRKSRSKSPPKRSEPPLQTEPPLKRVTPAFGMHGRHFCRLVPKRLKILGRALEMSNGEKGRERSHRVSYPRKIRNEHHLVLQDPYLPNSINKLVAAVINTHRYQGTRAILKWKTR</sequence>
<proteinExistence type="predicted"/>
<evidence type="ECO:0000313" key="2">
    <source>
        <dbReference type="EMBL" id="OCK85449.1"/>
    </source>
</evidence>
<feature type="region of interest" description="Disordered" evidence="1">
    <location>
        <begin position="591"/>
        <end position="647"/>
    </location>
</feature>
<name>A0A8E2EK80_9PEZI</name>